<evidence type="ECO:0000256" key="5">
    <source>
        <dbReference type="ARBA" id="ARBA00022679"/>
    </source>
</evidence>
<dbReference type="STRING" id="1760988.SAMN02949497_0558"/>
<keyword evidence="5 8" id="KW-0808">Transferase</keyword>
<evidence type="ECO:0000313" key="13">
    <source>
        <dbReference type="Proteomes" id="UP000192923"/>
    </source>
</evidence>
<proteinExistence type="inferred from homology"/>
<feature type="binding site" evidence="8 10">
    <location>
        <position position="114"/>
    </location>
    <ligand>
        <name>3-methyl-2-oxobutanoate</name>
        <dbReference type="ChEBI" id="CHEBI:11851"/>
    </ligand>
</feature>
<evidence type="ECO:0000256" key="1">
    <source>
        <dbReference type="ARBA" id="ARBA00005033"/>
    </source>
</evidence>
<dbReference type="CDD" id="cd06557">
    <property type="entry name" value="KPHMT-like"/>
    <property type="match status" value="1"/>
</dbReference>
<protein>
    <recommendedName>
        <fullName evidence="8">3-methyl-2-oxobutanoate hydroxymethyltransferase</fullName>
        <ecNumber evidence="8">2.1.2.11</ecNumber>
    </recommendedName>
    <alternativeName>
        <fullName evidence="8">Ketopantoate hydroxymethyltransferase</fullName>
        <shortName evidence="8">KPHMT</shortName>
    </alternativeName>
</protein>
<dbReference type="PANTHER" id="PTHR20881:SF0">
    <property type="entry name" value="3-METHYL-2-OXOBUTANOATE HYDROXYMETHYLTRANSFERASE"/>
    <property type="match status" value="1"/>
</dbReference>
<name>A0A1Y6CXJ3_9GAMM</name>
<dbReference type="NCBIfam" id="TIGR00222">
    <property type="entry name" value="panB"/>
    <property type="match status" value="1"/>
</dbReference>
<dbReference type="UniPathway" id="UPA00028">
    <property type="reaction ID" value="UER00003"/>
</dbReference>
<comment type="subcellular location">
    <subcellularLocation>
        <location evidence="8">Cytoplasm</location>
    </subcellularLocation>
</comment>
<comment type="pathway">
    <text evidence="1 8">Cofactor biosynthesis; (R)-pantothenate biosynthesis; (R)-pantoate from 3-methyl-2-oxobutanoate: step 1/2.</text>
</comment>
<evidence type="ECO:0000256" key="6">
    <source>
        <dbReference type="ARBA" id="ARBA00022723"/>
    </source>
</evidence>
<feature type="binding site" evidence="8 11">
    <location>
        <position position="46"/>
    </location>
    <ligand>
        <name>Mg(2+)</name>
        <dbReference type="ChEBI" id="CHEBI:18420"/>
    </ligand>
</feature>
<dbReference type="Pfam" id="PF02548">
    <property type="entry name" value="Pantoate_transf"/>
    <property type="match status" value="1"/>
</dbReference>
<keyword evidence="8 11" id="KW-0460">Magnesium</keyword>
<keyword evidence="12" id="KW-0489">Methyltransferase</keyword>
<dbReference type="InterPro" id="IPR003700">
    <property type="entry name" value="Pantoate_hydroxy_MeTrfase"/>
</dbReference>
<dbReference type="HAMAP" id="MF_00156">
    <property type="entry name" value="PanB"/>
    <property type="match status" value="1"/>
</dbReference>
<evidence type="ECO:0000256" key="2">
    <source>
        <dbReference type="ARBA" id="ARBA00008676"/>
    </source>
</evidence>
<dbReference type="EMBL" id="FXAM01000001">
    <property type="protein sequence ID" value="SMF93283.1"/>
    <property type="molecule type" value="Genomic_DNA"/>
</dbReference>
<gene>
    <name evidence="8" type="primary">panB</name>
    <name evidence="12" type="ORF">SAMN02949497_0558</name>
</gene>
<dbReference type="AlphaFoldDB" id="A0A1Y6CXJ3"/>
<evidence type="ECO:0000256" key="10">
    <source>
        <dbReference type="PIRSR" id="PIRSR000388-2"/>
    </source>
</evidence>
<dbReference type="InterPro" id="IPR040442">
    <property type="entry name" value="Pyrv_kinase-like_dom_sf"/>
</dbReference>
<sequence>MDKPLTIPALLAMKARGEKIATLTAYDAAFAAVMDAAGVDLILVGDSLGMVVQGHSGTLPVTLDQMVYHAACAARGVRRAVLAADLPFMSYASIGQALDSAARLVREAGVQMVKLEGGRKRLEVVRALAGEDIPVCAHLGLLPQSVHKLGGYLVQGRDERAAQTLLEDAILLQEAGANLLVLECIPAALAGEITAALSIPTIGIGAGPACDGQILVCYDMLGITPGHRPKFSKDFLAGADGVAGAVRCYVAEVREGRFPGPEHSF</sequence>
<accession>A0A1Y6CXJ3</accession>
<feature type="binding site" evidence="8 11">
    <location>
        <position position="116"/>
    </location>
    <ligand>
        <name>Mg(2+)</name>
        <dbReference type="ChEBI" id="CHEBI:18420"/>
    </ligand>
</feature>
<dbReference type="GO" id="GO:0005737">
    <property type="term" value="C:cytoplasm"/>
    <property type="evidence" value="ECO:0007669"/>
    <property type="project" value="UniProtKB-SubCell"/>
</dbReference>
<keyword evidence="13" id="KW-1185">Reference proteome</keyword>
<dbReference type="InterPro" id="IPR015813">
    <property type="entry name" value="Pyrv/PenolPyrv_kinase-like_dom"/>
</dbReference>
<reference evidence="12 13" key="1">
    <citation type="submission" date="2016-12" db="EMBL/GenBank/DDBJ databases">
        <authorList>
            <person name="Song W.-J."/>
            <person name="Kurnit D.M."/>
        </authorList>
    </citation>
    <scope>NUCLEOTIDE SEQUENCE [LARGE SCALE GENOMIC DNA]</scope>
    <source>
        <strain evidence="12 13">175</strain>
    </source>
</reference>
<dbReference type="PIRSF" id="PIRSF000388">
    <property type="entry name" value="Pantoate_hydroxy_MeTrfase"/>
    <property type="match status" value="1"/>
</dbReference>
<organism evidence="12 13">
    <name type="scientific">Methylomagnum ishizawai</name>
    <dbReference type="NCBI Taxonomy" id="1760988"/>
    <lineage>
        <taxon>Bacteria</taxon>
        <taxon>Pseudomonadati</taxon>
        <taxon>Pseudomonadota</taxon>
        <taxon>Gammaproteobacteria</taxon>
        <taxon>Methylococcales</taxon>
        <taxon>Methylococcaceae</taxon>
        <taxon>Methylomagnum</taxon>
    </lineage>
</organism>
<evidence type="ECO:0000256" key="3">
    <source>
        <dbReference type="ARBA" id="ARBA00011424"/>
    </source>
</evidence>
<dbReference type="EC" id="2.1.2.11" evidence="8"/>
<keyword evidence="6 8" id="KW-0479">Metal-binding</keyword>
<comment type="function">
    <text evidence="7 8">Catalyzes the reversible reaction in which hydroxymethyl group from 5,10-methylenetetrahydrofolate is transferred onto alpha-ketoisovalerate to form ketopantoate.</text>
</comment>
<dbReference type="SUPFAM" id="SSF51621">
    <property type="entry name" value="Phosphoenolpyruvate/pyruvate domain"/>
    <property type="match status" value="1"/>
</dbReference>
<dbReference type="Gene3D" id="3.20.20.60">
    <property type="entry name" value="Phosphoenolpyruvate-binding domains"/>
    <property type="match status" value="1"/>
</dbReference>
<evidence type="ECO:0000256" key="7">
    <source>
        <dbReference type="ARBA" id="ARBA00056497"/>
    </source>
</evidence>
<dbReference type="NCBIfam" id="NF001452">
    <property type="entry name" value="PRK00311.1"/>
    <property type="match status" value="1"/>
</dbReference>
<dbReference type="GO" id="GO:0015940">
    <property type="term" value="P:pantothenate biosynthetic process"/>
    <property type="evidence" value="ECO:0007669"/>
    <property type="project" value="UniProtKB-UniRule"/>
</dbReference>
<feature type="active site" description="Proton acceptor" evidence="8 9">
    <location>
        <position position="183"/>
    </location>
</feature>
<evidence type="ECO:0000256" key="9">
    <source>
        <dbReference type="PIRSR" id="PIRSR000388-1"/>
    </source>
</evidence>
<dbReference type="GO" id="GO:0008168">
    <property type="term" value="F:methyltransferase activity"/>
    <property type="evidence" value="ECO:0007669"/>
    <property type="project" value="UniProtKB-KW"/>
</dbReference>
<dbReference type="GO" id="GO:0003864">
    <property type="term" value="F:3-methyl-2-oxobutanoate hydroxymethyltransferase activity"/>
    <property type="evidence" value="ECO:0007669"/>
    <property type="project" value="UniProtKB-UniRule"/>
</dbReference>
<comment type="catalytic activity">
    <reaction evidence="8">
        <text>(6R)-5,10-methylene-5,6,7,8-tetrahydrofolate + 3-methyl-2-oxobutanoate + H2O = 2-dehydropantoate + (6S)-5,6,7,8-tetrahydrofolate</text>
        <dbReference type="Rhea" id="RHEA:11824"/>
        <dbReference type="ChEBI" id="CHEBI:11561"/>
        <dbReference type="ChEBI" id="CHEBI:11851"/>
        <dbReference type="ChEBI" id="CHEBI:15377"/>
        <dbReference type="ChEBI" id="CHEBI:15636"/>
        <dbReference type="ChEBI" id="CHEBI:57453"/>
        <dbReference type="EC" id="2.1.2.11"/>
    </reaction>
</comment>
<dbReference type="RefSeq" id="WP_085209726.1">
    <property type="nucleotide sequence ID" value="NZ_FXAM01000001.1"/>
</dbReference>
<evidence type="ECO:0000313" key="12">
    <source>
        <dbReference type="EMBL" id="SMF93283.1"/>
    </source>
</evidence>
<dbReference type="PANTHER" id="PTHR20881">
    <property type="entry name" value="3-METHYL-2-OXOBUTANOATE HYDROXYMETHYLTRANSFERASE"/>
    <property type="match status" value="1"/>
</dbReference>
<evidence type="ECO:0000256" key="8">
    <source>
        <dbReference type="HAMAP-Rule" id="MF_00156"/>
    </source>
</evidence>
<evidence type="ECO:0000256" key="11">
    <source>
        <dbReference type="PIRSR" id="PIRSR000388-3"/>
    </source>
</evidence>
<feature type="binding site" evidence="8 10">
    <location>
        <position position="85"/>
    </location>
    <ligand>
        <name>3-methyl-2-oxobutanoate</name>
        <dbReference type="ChEBI" id="CHEBI:11851"/>
    </ligand>
</feature>
<dbReference type="FunFam" id="3.20.20.60:FF:000003">
    <property type="entry name" value="3-methyl-2-oxobutanoate hydroxymethyltransferase"/>
    <property type="match status" value="1"/>
</dbReference>
<dbReference type="Proteomes" id="UP000192923">
    <property type="component" value="Unassembled WGS sequence"/>
</dbReference>
<feature type="binding site" evidence="8 11">
    <location>
        <position position="85"/>
    </location>
    <ligand>
        <name>Mg(2+)</name>
        <dbReference type="ChEBI" id="CHEBI:18420"/>
    </ligand>
</feature>
<dbReference type="GO" id="GO:0000287">
    <property type="term" value="F:magnesium ion binding"/>
    <property type="evidence" value="ECO:0007669"/>
    <property type="project" value="TreeGrafter"/>
</dbReference>
<dbReference type="OrthoDB" id="9781789at2"/>
<dbReference type="GO" id="GO:0032259">
    <property type="term" value="P:methylation"/>
    <property type="evidence" value="ECO:0007669"/>
    <property type="project" value="UniProtKB-KW"/>
</dbReference>
<feature type="binding site" evidence="8 10">
    <location>
        <begin position="46"/>
        <end position="47"/>
    </location>
    <ligand>
        <name>3-methyl-2-oxobutanoate</name>
        <dbReference type="ChEBI" id="CHEBI:11851"/>
    </ligand>
</feature>
<evidence type="ECO:0000256" key="4">
    <source>
        <dbReference type="ARBA" id="ARBA00022655"/>
    </source>
</evidence>
<keyword evidence="8" id="KW-0963">Cytoplasm</keyword>
<keyword evidence="4 8" id="KW-0566">Pantothenate biosynthesis</keyword>
<comment type="subunit">
    <text evidence="3 8">Homodecamer; pentamer of dimers.</text>
</comment>
<comment type="similarity">
    <text evidence="2 8">Belongs to the PanB family.</text>
</comment>
<comment type="cofactor">
    <cofactor evidence="8 11">
        <name>Mg(2+)</name>
        <dbReference type="ChEBI" id="CHEBI:18420"/>
    </cofactor>
    <text evidence="8 11">Binds 1 Mg(2+) ion per subunit.</text>
</comment>